<evidence type="ECO:0000313" key="2">
    <source>
        <dbReference type="Proteomes" id="UP000215367"/>
    </source>
</evidence>
<dbReference type="RefSeq" id="WP_094307041.1">
    <property type="nucleotide sequence ID" value="NZ_NOWT01000048.1"/>
</dbReference>
<reference evidence="1 2" key="1">
    <citation type="submission" date="2017-07" db="EMBL/GenBank/DDBJ databases">
        <title>Whole genome sequence of Azospirillum brasilense 2A1, a potential biofertilizer strain.</title>
        <authorList>
            <person name="Fontana C.A."/>
            <person name="Toffoli L.M."/>
            <person name="Salazar S.M."/>
            <person name="Puglisi E."/>
            <person name="Pedraza R."/>
            <person name="Bassi D."/>
            <person name="Cocconcelli P.S."/>
        </authorList>
    </citation>
    <scope>NUCLEOTIDE SEQUENCE [LARGE SCALE GENOMIC DNA]</scope>
    <source>
        <strain evidence="1 2">2A1</strain>
        <plasmid evidence="1">unnamed</plasmid>
    </source>
</reference>
<dbReference type="Proteomes" id="UP000215367">
    <property type="component" value="Unassembled WGS sequence"/>
</dbReference>
<gene>
    <name evidence="1" type="ORF">CHT98_30055</name>
</gene>
<dbReference type="AlphaFoldDB" id="A0A235H4J5"/>
<sequence>MDFHIVAFAGPVLKGADALREHLRWAAAERRWHRPPRFPHEHPPTVSPSGLEALRHGAQLTRYTETGRARAC</sequence>
<accession>A0A235H4J5</accession>
<keyword evidence="1" id="KW-0614">Plasmid</keyword>
<name>A0A235H4J5_AZOBR</name>
<proteinExistence type="predicted"/>
<protein>
    <submittedName>
        <fullName evidence="1">Uncharacterized protein</fullName>
    </submittedName>
</protein>
<dbReference type="EMBL" id="NOWT01000048">
    <property type="protein sequence ID" value="OYD80682.1"/>
    <property type="molecule type" value="Genomic_DNA"/>
</dbReference>
<comment type="caution">
    <text evidence="1">The sequence shown here is derived from an EMBL/GenBank/DDBJ whole genome shotgun (WGS) entry which is preliminary data.</text>
</comment>
<geneLocation type="plasmid" evidence="1">
    <name>unnamed</name>
</geneLocation>
<organism evidence="1 2">
    <name type="scientific">Azospirillum brasilense</name>
    <dbReference type="NCBI Taxonomy" id="192"/>
    <lineage>
        <taxon>Bacteria</taxon>
        <taxon>Pseudomonadati</taxon>
        <taxon>Pseudomonadota</taxon>
        <taxon>Alphaproteobacteria</taxon>
        <taxon>Rhodospirillales</taxon>
        <taxon>Azospirillaceae</taxon>
        <taxon>Azospirillum</taxon>
    </lineage>
</organism>
<evidence type="ECO:0000313" key="1">
    <source>
        <dbReference type="EMBL" id="OYD80682.1"/>
    </source>
</evidence>